<dbReference type="Gene3D" id="1.10.20.10">
    <property type="entry name" value="Histone, subunit A"/>
    <property type="match status" value="1"/>
</dbReference>
<sequence>MASSTASESLSAMSSQASHQQQHQQQWLGQEARPTADVPMSDPASDAPQFPVAPAASAASVRPEEPVVGSSASKNTAAALGEEEAVSEGPQDEAENEAEVEGLDFLTPGEKAKKAGAAAKAGEPSSSMPKAAAEKGEVVARKRKPKAKAAELGEEDSGEAAAAAAAAPTAIKKGKGPGSGAAKGKVKAAGAGAGAAGGKKSKATTAAAAAAAESAGQGSSSAGLGDMSMMSTMSTNQTSTPGQSIFPLTRVARIVKADRDVEMTSKDAIYVIAKATELFIKHLTDSAYTKARLDKKRTITYKELASAVHTQPEFFFLPEVVPQPISLSKALAKRKEMADRAYMREAGLLDGEEEREPDEEPEQHPVAGERNDDDDDEDLPDLEDGLSSAQKRGGLSASNSATGLTNGARKRQSDVQEVRGDGIILGVDEDGDTPMESDGPISANGQHPIDEEL</sequence>
<accession>A0A316YMY6</accession>
<dbReference type="GO" id="GO:0008623">
    <property type="term" value="C:CHRAC"/>
    <property type="evidence" value="ECO:0007669"/>
    <property type="project" value="TreeGrafter"/>
</dbReference>
<feature type="compositionally biased region" description="Acidic residues" evidence="3">
    <location>
        <begin position="350"/>
        <end position="361"/>
    </location>
</feature>
<dbReference type="CDD" id="cd23645">
    <property type="entry name" value="HFD_Dpb3-like"/>
    <property type="match status" value="1"/>
</dbReference>
<evidence type="ECO:0000256" key="3">
    <source>
        <dbReference type="SAM" id="MobiDB-lite"/>
    </source>
</evidence>
<evidence type="ECO:0000313" key="5">
    <source>
        <dbReference type="EMBL" id="PWN90910.1"/>
    </source>
</evidence>
<dbReference type="OrthoDB" id="636685at2759"/>
<dbReference type="AlphaFoldDB" id="A0A316YMY6"/>
<feature type="region of interest" description="Disordered" evidence="3">
    <location>
        <begin position="348"/>
        <end position="453"/>
    </location>
</feature>
<feature type="compositionally biased region" description="Low complexity" evidence="3">
    <location>
        <begin position="1"/>
        <end position="32"/>
    </location>
</feature>
<feature type="non-terminal residue" evidence="5">
    <location>
        <position position="453"/>
    </location>
</feature>
<feature type="compositionally biased region" description="Acidic residues" evidence="3">
    <location>
        <begin position="81"/>
        <end position="102"/>
    </location>
</feature>
<dbReference type="Proteomes" id="UP000245768">
    <property type="component" value="Unassembled WGS sequence"/>
</dbReference>
<dbReference type="STRING" id="215250.A0A316YMY6"/>
<comment type="subcellular location">
    <subcellularLocation>
        <location evidence="1">Nucleus</location>
    </subcellularLocation>
</comment>
<dbReference type="InterPro" id="IPR050568">
    <property type="entry name" value="Transcr_DNA_Rep_Reg"/>
</dbReference>
<feature type="compositionally biased region" description="Low complexity" evidence="3">
    <location>
        <begin position="159"/>
        <end position="171"/>
    </location>
</feature>
<evidence type="ECO:0000259" key="4">
    <source>
        <dbReference type="Pfam" id="PF00808"/>
    </source>
</evidence>
<dbReference type="RefSeq" id="XP_025378108.1">
    <property type="nucleotide sequence ID" value="XM_025521869.1"/>
</dbReference>
<dbReference type="GO" id="GO:0046982">
    <property type="term" value="F:protein heterodimerization activity"/>
    <property type="evidence" value="ECO:0007669"/>
    <property type="project" value="InterPro"/>
</dbReference>
<gene>
    <name evidence="5" type="ORF">FA10DRAFT_267339</name>
</gene>
<feature type="compositionally biased region" description="Low complexity" evidence="3">
    <location>
        <begin position="52"/>
        <end position="61"/>
    </location>
</feature>
<evidence type="ECO:0000313" key="6">
    <source>
        <dbReference type="Proteomes" id="UP000245768"/>
    </source>
</evidence>
<proteinExistence type="predicted"/>
<feature type="compositionally biased region" description="Acidic residues" evidence="3">
    <location>
        <begin position="371"/>
        <end position="384"/>
    </location>
</feature>
<protein>
    <recommendedName>
        <fullName evidence="4">Transcription factor CBF/NF-Y/archaeal histone domain-containing protein</fullName>
    </recommendedName>
</protein>
<dbReference type="Pfam" id="PF00808">
    <property type="entry name" value="CBFD_NFYB_HMF"/>
    <property type="match status" value="1"/>
</dbReference>
<dbReference type="InterPro" id="IPR003958">
    <property type="entry name" value="CBFA_NFYB_domain"/>
</dbReference>
<feature type="domain" description="Transcription factor CBF/NF-Y/archaeal histone" evidence="4">
    <location>
        <begin position="246"/>
        <end position="308"/>
    </location>
</feature>
<dbReference type="GO" id="GO:0006261">
    <property type="term" value="P:DNA-templated DNA replication"/>
    <property type="evidence" value="ECO:0007669"/>
    <property type="project" value="TreeGrafter"/>
</dbReference>
<evidence type="ECO:0000256" key="1">
    <source>
        <dbReference type="ARBA" id="ARBA00004123"/>
    </source>
</evidence>
<dbReference type="InterPro" id="IPR009072">
    <property type="entry name" value="Histone-fold"/>
</dbReference>
<feature type="region of interest" description="Disordered" evidence="3">
    <location>
        <begin position="1"/>
        <end position="185"/>
    </location>
</feature>
<organism evidence="5 6">
    <name type="scientific">Acaromyces ingoldii</name>
    <dbReference type="NCBI Taxonomy" id="215250"/>
    <lineage>
        <taxon>Eukaryota</taxon>
        <taxon>Fungi</taxon>
        <taxon>Dikarya</taxon>
        <taxon>Basidiomycota</taxon>
        <taxon>Ustilaginomycotina</taxon>
        <taxon>Exobasidiomycetes</taxon>
        <taxon>Exobasidiales</taxon>
        <taxon>Cryptobasidiaceae</taxon>
        <taxon>Acaromyces</taxon>
    </lineage>
</organism>
<feature type="compositionally biased region" description="Polar residues" evidence="3">
    <location>
        <begin position="396"/>
        <end position="405"/>
    </location>
</feature>
<keyword evidence="6" id="KW-1185">Reference proteome</keyword>
<evidence type="ECO:0000256" key="2">
    <source>
        <dbReference type="ARBA" id="ARBA00023242"/>
    </source>
</evidence>
<dbReference type="InParanoid" id="A0A316YMY6"/>
<dbReference type="GeneID" id="37043785"/>
<keyword evidence="2" id="KW-0539">Nucleus</keyword>
<dbReference type="PANTHER" id="PTHR10252">
    <property type="entry name" value="HISTONE-LIKE TRANSCRIPTION FACTOR CCAAT-RELATED"/>
    <property type="match status" value="1"/>
</dbReference>
<reference evidence="5 6" key="1">
    <citation type="journal article" date="2018" name="Mol. Biol. Evol.">
        <title>Broad Genomic Sampling Reveals a Smut Pathogenic Ancestry of the Fungal Clade Ustilaginomycotina.</title>
        <authorList>
            <person name="Kijpornyongpan T."/>
            <person name="Mondo S.J."/>
            <person name="Barry K."/>
            <person name="Sandor L."/>
            <person name="Lee J."/>
            <person name="Lipzen A."/>
            <person name="Pangilinan J."/>
            <person name="LaButti K."/>
            <person name="Hainaut M."/>
            <person name="Henrissat B."/>
            <person name="Grigoriev I.V."/>
            <person name="Spatafora J.W."/>
            <person name="Aime M.C."/>
        </authorList>
    </citation>
    <scope>NUCLEOTIDE SEQUENCE [LARGE SCALE GENOMIC DNA]</scope>
    <source>
        <strain evidence="5 6">MCA 4198</strain>
    </source>
</reference>
<feature type="compositionally biased region" description="Basic and acidic residues" evidence="3">
    <location>
        <begin position="411"/>
        <end position="420"/>
    </location>
</feature>
<dbReference type="SUPFAM" id="SSF47113">
    <property type="entry name" value="Histone-fold"/>
    <property type="match status" value="1"/>
</dbReference>
<name>A0A316YMY6_9BASI</name>
<dbReference type="EMBL" id="KZ819636">
    <property type="protein sequence ID" value="PWN90910.1"/>
    <property type="molecule type" value="Genomic_DNA"/>
</dbReference>
<dbReference type="PANTHER" id="PTHR10252:SF54">
    <property type="entry name" value="CHROMATIN ACCESSIBILITY COMPLEX PROTEIN 1"/>
    <property type="match status" value="1"/>
</dbReference>